<reference evidence="29" key="1">
    <citation type="submission" date="2025-08" db="UniProtKB">
        <authorList>
            <consortium name="RefSeq"/>
        </authorList>
    </citation>
    <scope>IDENTIFICATION</scope>
</reference>
<dbReference type="Pfam" id="PF16979">
    <property type="entry name" value="SIN1_PH"/>
    <property type="match status" value="1"/>
</dbReference>
<protein>
    <recommendedName>
        <fullName evidence="10">Target of rapamycin complex 2 subunit MAPKAP1</fullName>
    </recommendedName>
    <alternativeName>
        <fullName evidence="22">Stress-activated map kinase-interacting protein 1</fullName>
    </alternativeName>
</protein>
<feature type="region of interest" description="Disordered" evidence="23">
    <location>
        <begin position="151"/>
        <end position="183"/>
    </location>
</feature>
<dbReference type="Pfam" id="PF05422">
    <property type="entry name" value="SIN1"/>
    <property type="match status" value="1"/>
</dbReference>
<dbReference type="PANTHER" id="PTHR13335:SF1">
    <property type="entry name" value="TARGET OF RAPAMYCIN COMPLEX 2 SUBUNIT MAPKAP1"/>
    <property type="match status" value="1"/>
</dbReference>
<evidence type="ECO:0000256" key="20">
    <source>
        <dbReference type="ARBA" id="ARBA00023242"/>
    </source>
</evidence>
<evidence type="ECO:0000256" key="2">
    <source>
        <dbReference type="ARBA" id="ARBA00004202"/>
    </source>
</evidence>
<dbReference type="InterPro" id="IPR011993">
    <property type="entry name" value="PH-like_dom_sf"/>
</dbReference>
<dbReference type="Pfam" id="PF16978">
    <property type="entry name" value="CRIM"/>
    <property type="match status" value="1"/>
</dbReference>
<feature type="domain" description="SIN1-type PH" evidence="26">
    <location>
        <begin position="426"/>
        <end position="529"/>
    </location>
</feature>
<feature type="compositionally biased region" description="Basic and acidic residues" evidence="23">
    <location>
        <begin position="69"/>
        <end position="85"/>
    </location>
</feature>
<keyword evidence="11" id="KW-1003">Cell membrane</keyword>
<feature type="domain" description="CRIM" evidence="25">
    <location>
        <begin position="180"/>
        <end position="319"/>
    </location>
</feature>
<evidence type="ECO:0000256" key="16">
    <source>
        <dbReference type="ARBA" id="ARBA00023034"/>
    </source>
</evidence>
<evidence type="ECO:0000256" key="1">
    <source>
        <dbReference type="ARBA" id="ARBA00004123"/>
    </source>
</evidence>
<dbReference type="InterPro" id="IPR031567">
    <property type="entry name" value="CRIM_dom"/>
</dbReference>
<keyword evidence="17" id="KW-0496">Mitochondrion</keyword>
<evidence type="ECO:0000313" key="28">
    <source>
        <dbReference type="Proteomes" id="UP000694888"/>
    </source>
</evidence>
<sequence length="558" mass="63328">MAMMDNVDFLISHIRNSFVTSDDTSMSEWVITECRIQDESDLRKDGNHRYNRNNHSSRSDSNSDCPSDTELKGSMDIHPDMDFGAHRRRSNTAQRLERLKKEKRTQSKIKTIAWKDGSEQYKVEEKGHLFEKKELPMALDEPDSSLLSEDVAADENDQPEAEKKTDEDKGKEKKSPSVPRSTLSQQLLEIEAHGSNPFFKYAKFDGRTAGGLATRKLDIFLTFASPEQRAYPMSIIVTATAKAQEVVGLVCWQYTQEGRKPEIKSVVGHIDPNSDLNKFSLHMAEDDGEIDTDFPPIIPTDPVSKYGFTKFALVANAPVQPKSALVTIYVPNRGYNTFQVESMTVTMRELMEKVIKRRKIKIRPGLNYTLEKAGKSEVGKPIDLDSMLGSMNCLDFYLIRENSSRGDVESNGEEDQKIAESLMSHQYKSFIVSMVHKVRTNTEVQLGISGDKIEIDPVSIKGTARLFRQKAVTYDADCVAACDITETKANGRSMFRMTYLNGHDYKHHHFEAEQSVANEIVEKVNNILELKFSPVRKEFVYSQEKKALRKRDSIKISH</sequence>
<evidence type="ECO:0000259" key="25">
    <source>
        <dbReference type="Pfam" id="PF16978"/>
    </source>
</evidence>
<evidence type="ECO:0000256" key="22">
    <source>
        <dbReference type="ARBA" id="ARBA00031431"/>
    </source>
</evidence>
<evidence type="ECO:0000256" key="8">
    <source>
        <dbReference type="ARBA" id="ARBA00004633"/>
    </source>
</evidence>
<keyword evidence="14" id="KW-1000">Mitochondrion outer membrane</keyword>
<proteinExistence type="inferred from homology"/>
<evidence type="ECO:0000256" key="6">
    <source>
        <dbReference type="ARBA" id="ARBA00004450"/>
    </source>
</evidence>
<comment type="similarity">
    <text evidence="9">Belongs to the SIN1 family.</text>
</comment>
<dbReference type="InterPro" id="IPR057339">
    <property type="entry name" value="RBD_SIN1"/>
</dbReference>
<evidence type="ECO:0000256" key="19">
    <source>
        <dbReference type="ARBA" id="ARBA00023228"/>
    </source>
</evidence>
<evidence type="ECO:0000256" key="18">
    <source>
        <dbReference type="ARBA" id="ARBA00023136"/>
    </source>
</evidence>
<keyword evidence="20" id="KW-0539">Nucleus</keyword>
<comment type="subcellular location">
    <subcellularLocation>
        <location evidence="2">Cell membrane</location>
        <topology evidence="2">Peripheral membrane protein</topology>
    </subcellularLocation>
    <subcellularLocation>
        <location evidence="7">Cytoplasm</location>
        <location evidence="7">Perinuclear region</location>
    </subcellularLocation>
    <subcellularLocation>
        <location evidence="3">Early endosome membrane</location>
        <topology evidence="3">Peripheral membrane protein</topology>
    </subcellularLocation>
    <subcellularLocation>
        <location evidence="5">Endoplasmic reticulum membrane</location>
        <topology evidence="5">Peripheral membrane protein</topology>
    </subcellularLocation>
    <subcellularLocation>
        <location evidence="4">Golgi apparatus membrane</location>
        <topology evidence="4">Peripheral membrane protein</topology>
    </subcellularLocation>
    <subcellularLocation>
        <location evidence="8">Late endosome membrane</location>
        <topology evidence="8">Peripheral membrane protein</topology>
    </subcellularLocation>
    <subcellularLocation>
        <location evidence="21">Lysosome membrane</location>
        <topology evidence="21">Peripheral membrane protein</topology>
    </subcellularLocation>
    <subcellularLocation>
        <location evidence="6">Mitochondrion outer membrane</location>
        <topology evidence="6">Peripheral membrane protein</topology>
    </subcellularLocation>
    <subcellularLocation>
        <location evidence="1">Nucleus</location>
    </subcellularLocation>
</comment>
<keyword evidence="18" id="KW-0472">Membrane</keyword>
<evidence type="ECO:0000256" key="14">
    <source>
        <dbReference type="ARBA" id="ARBA00022787"/>
    </source>
</evidence>
<dbReference type="GeneID" id="101852734"/>
<dbReference type="Pfam" id="PF25322">
    <property type="entry name" value="RBD_SIN1"/>
    <property type="match status" value="1"/>
</dbReference>
<dbReference type="RefSeq" id="XP_005110431.1">
    <property type="nucleotide sequence ID" value="XM_005110374.3"/>
</dbReference>
<accession>A0ABM0K7A3</accession>
<evidence type="ECO:0000256" key="10">
    <source>
        <dbReference type="ARBA" id="ARBA00014183"/>
    </source>
</evidence>
<name>A0ABM0K7A3_APLCA</name>
<feature type="domain" description="Sin1 N-terminal" evidence="24">
    <location>
        <begin position="18"/>
        <end position="135"/>
    </location>
</feature>
<dbReference type="PANTHER" id="PTHR13335">
    <property type="entry name" value="TARGET OF RAPAMYCIN COMPLEX 2 SUBUNIT MAPKAP1"/>
    <property type="match status" value="1"/>
</dbReference>
<feature type="region of interest" description="Disordered" evidence="23">
    <location>
        <begin position="43"/>
        <end position="106"/>
    </location>
</feature>
<evidence type="ECO:0000256" key="21">
    <source>
        <dbReference type="ARBA" id="ARBA00023765"/>
    </source>
</evidence>
<dbReference type="Gene3D" id="2.30.29.30">
    <property type="entry name" value="Pleckstrin-homology domain (PH domain)/Phosphotyrosine-binding domain (PTB)"/>
    <property type="match status" value="1"/>
</dbReference>
<dbReference type="InterPro" id="IPR031313">
    <property type="entry name" value="Sin1_PH_dom"/>
</dbReference>
<dbReference type="InterPro" id="IPR032679">
    <property type="entry name" value="Sin1_N"/>
</dbReference>
<feature type="domain" description="Target of rapamycin complex 2 subunit MAPKAP1-like Ras-binding" evidence="27">
    <location>
        <begin position="333"/>
        <end position="400"/>
    </location>
</feature>
<evidence type="ECO:0000256" key="23">
    <source>
        <dbReference type="SAM" id="MobiDB-lite"/>
    </source>
</evidence>
<keyword evidence="12" id="KW-0963">Cytoplasm</keyword>
<dbReference type="Proteomes" id="UP000694888">
    <property type="component" value="Unplaced"/>
</dbReference>
<evidence type="ECO:0000256" key="4">
    <source>
        <dbReference type="ARBA" id="ARBA00004395"/>
    </source>
</evidence>
<keyword evidence="13" id="KW-0967">Endosome</keyword>
<evidence type="ECO:0000256" key="12">
    <source>
        <dbReference type="ARBA" id="ARBA00022490"/>
    </source>
</evidence>
<keyword evidence="19" id="KW-0458">Lysosome</keyword>
<feature type="compositionally biased region" description="Low complexity" evidence="23">
    <location>
        <begin position="53"/>
        <end position="64"/>
    </location>
</feature>
<gene>
    <name evidence="29" type="primary">LOC101852734</name>
</gene>
<feature type="compositionally biased region" description="Basic and acidic residues" evidence="23">
    <location>
        <begin position="160"/>
        <end position="175"/>
    </location>
</feature>
<keyword evidence="16" id="KW-0333">Golgi apparatus</keyword>
<evidence type="ECO:0000256" key="9">
    <source>
        <dbReference type="ARBA" id="ARBA00009407"/>
    </source>
</evidence>
<evidence type="ECO:0000259" key="27">
    <source>
        <dbReference type="Pfam" id="PF25322"/>
    </source>
</evidence>
<keyword evidence="28" id="KW-1185">Reference proteome</keyword>
<evidence type="ECO:0000256" key="17">
    <source>
        <dbReference type="ARBA" id="ARBA00023128"/>
    </source>
</evidence>
<organism evidence="28 29">
    <name type="scientific">Aplysia californica</name>
    <name type="common">California sea hare</name>
    <dbReference type="NCBI Taxonomy" id="6500"/>
    <lineage>
        <taxon>Eukaryota</taxon>
        <taxon>Metazoa</taxon>
        <taxon>Spiralia</taxon>
        <taxon>Lophotrochozoa</taxon>
        <taxon>Mollusca</taxon>
        <taxon>Gastropoda</taxon>
        <taxon>Heterobranchia</taxon>
        <taxon>Euthyneura</taxon>
        <taxon>Tectipleura</taxon>
        <taxon>Aplysiida</taxon>
        <taxon>Aplysioidea</taxon>
        <taxon>Aplysiidae</taxon>
        <taxon>Aplysia</taxon>
    </lineage>
</organism>
<evidence type="ECO:0000256" key="11">
    <source>
        <dbReference type="ARBA" id="ARBA00022475"/>
    </source>
</evidence>
<evidence type="ECO:0000256" key="13">
    <source>
        <dbReference type="ARBA" id="ARBA00022753"/>
    </source>
</evidence>
<evidence type="ECO:0000256" key="5">
    <source>
        <dbReference type="ARBA" id="ARBA00004406"/>
    </source>
</evidence>
<evidence type="ECO:0000259" key="26">
    <source>
        <dbReference type="Pfam" id="PF16979"/>
    </source>
</evidence>
<evidence type="ECO:0000313" key="29">
    <source>
        <dbReference type="RefSeq" id="XP_005110431.1"/>
    </source>
</evidence>
<evidence type="ECO:0000256" key="3">
    <source>
        <dbReference type="ARBA" id="ARBA00004220"/>
    </source>
</evidence>
<keyword evidence="15" id="KW-0256">Endoplasmic reticulum</keyword>
<evidence type="ECO:0000256" key="15">
    <source>
        <dbReference type="ARBA" id="ARBA00022824"/>
    </source>
</evidence>
<dbReference type="InterPro" id="IPR008828">
    <property type="entry name" value="Sin1/Avo1"/>
</dbReference>
<evidence type="ECO:0000256" key="7">
    <source>
        <dbReference type="ARBA" id="ARBA00004556"/>
    </source>
</evidence>
<evidence type="ECO:0000259" key="24">
    <source>
        <dbReference type="Pfam" id="PF05422"/>
    </source>
</evidence>